<evidence type="ECO:0000256" key="1">
    <source>
        <dbReference type="ARBA" id="ARBA00004308"/>
    </source>
</evidence>
<dbReference type="InterPro" id="IPR022775">
    <property type="entry name" value="AP_mu_sigma_su"/>
</dbReference>
<evidence type="ECO:0000256" key="2">
    <source>
        <dbReference type="ARBA" id="ARBA00006972"/>
    </source>
</evidence>
<dbReference type="EMBL" id="HACG01027244">
    <property type="protein sequence ID" value="CEK74109.1"/>
    <property type="molecule type" value="Transcribed_RNA"/>
</dbReference>
<dbReference type="Gene3D" id="3.30.450.60">
    <property type="match status" value="1"/>
</dbReference>
<dbReference type="InterPro" id="IPR016635">
    <property type="entry name" value="AP_complex_ssu"/>
</dbReference>
<sequence>MILFFLIVNKQGRVRIRRNYQHCEESVREHRDTAVINKCLQRTNKQCNFFSHETMTVVYRKFTTLSLICGVTKEENELAVQELLNVFMDCLVSYFQNVSELDIVYNMERVYMILDEVIVNGSAAFTSKERVLIPLQLLDAGS</sequence>
<evidence type="ECO:0000256" key="3">
    <source>
        <dbReference type="ARBA" id="ARBA00022448"/>
    </source>
</evidence>
<evidence type="ECO:0000256" key="4">
    <source>
        <dbReference type="ARBA" id="ARBA00022927"/>
    </source>
</evidence>
<organism evidence="8">
    <name type="scientific">Arion vulgaris</name>
    <dbReference type="NCBI Taxonomy" id="1028688"/>
    <lineage>
        <taxon>Eukaryota</taxon>
        <taxon>Metazoa</taxon>
        <taxon>Spiralia</taxon>
        <taxon>Lophotrochozoa</taxon>
        <taxon>Mollusca</taxon>
        <taxon>Gastropoda</taxon>
        <taxon>Heterobranchia</taxon>
        <taxon>Euthyneura</taxon>
        <taxon>Panpulmonata</taxon>
        <taxon>Eupulmonata</taxon>
        <taxon>Stylommatophora</taxon>
        <taxon>Helicina</taxon>
        <taxon>Arionoidea</taxon>
        <taxon>Arionidae</taxon>
        <taxon>Arion</taxon>
    </lineage>
</organism>
<evidence type="ECO:0000256" key="5">
    <source>
        <dbReference type="ARBA" id="ARBA00023136"/>
    </source>
</evidence>
<dbReference type="PANTHER" id="PTHR11753">
    <property type="entry name" value="ADAPTOR COMPLEXES SMALL SUBUNIT FAMILY"/>
    <property type="match status" value="1"/>
</dbReference>
<evidence type="ECO:0000313" key="8">
    <source>
        <dbReference type="EMBL" id="CEK74109.1"/>
    </source>
</evidence>
<dbReference type="SUPFAM" id="SSF64356">
    <property type="entry name" value="SNARE-like"/>
    <property type="match status" value="1"/>
</dbReference>
<keyword evidence="3 6" id="KW-0813">Transport</keyword>
<dbReference type="InterPro" id="IPR011012">
    <property type="entry name" value="Longin-like_dom_sf"/>
</dbReference>
<accession>A0A0B6ZZP1</accession>
<feature type="domain" description="AP complex mu/sigma subunit" evidence="7">
    <location>
        <begin position="1"/>
        <end position="139"/>
    </location>
</feature>
<keyword evidence="4 6" id="KW-0653">Protein transport</keyword>
<reference evidence="8" key="1">
    <citation type="submission" date="2014-12" db="EMBL/GenBank/DDBJ databases">
        <title>Insight into the proteome of Arion vulgaris.</title>
        <authorList>
            <person name="Aradska J."/>
            <person name="Bulat T."/>
            <person name="Smidak R."/>
            <person name="Sarate P."/>
            <person name="Gangsoo J."/>
            <person name="Sialana F."/>
            <person name="Bilban M."/>
            <person name="Lubec G."/>
        </authorList>
    </citation>
    <scope>NUCLEOTIDE SEQUENCE</scope>
    <source>
        <tissue evidence="8">Skin</tissue>
    </source>
</reference>
<protein>
    <recommendedName>
        <fullName evidence="6">AP complex subunit sigma</fullName>
    </recommendedName>
</protein>
<evidence type="ECO:0000256" key="6">
    <source>
        <dbReference type="PIRNR" id="PIRNR015588"/>
    </source>
</evidence>
<comment type="similarity">
    <text evidence="2 6">Belongs to the adaptor complexes small subunit family.</text>
</comment>
<evidence type="ECO:0000259" key="7">
    <source>
        <dbReference type="Pfam" id="PF01217"/>
    </source>
</evidence>
<dbReference type="PIRSF" id="PIRSF015588">
    <property type="entry name" value="AP_complex_sigma"/>
    <property type="match status" value="1"/>
</dbReference>
<dbReference type="GO" id="GO:0006886">
    <property type="term" value="P:intracellular protein transport"/>
    <property type="evidence" value="ECO:0007669"/>
    <property type="project" value="UniProtKB-UniRule"/>
</dbReference>
<dbReference type="GO" id="GO:0012505">
    <property type="term" value="C:endomembrane system"/>
    <property type="evidence" value="ECO:0007669"/>
    <property type="project" value="UniProtKB-SubCell"/>
</dbReference>
<keyword evidence="5 6" id="KW-0472">Membrane</keyword>
<name>A0A0B6ZZP1_9EUPU</name>
<dbReference type="AlphaFoldDB" id="A0A0B6ZZP1"/>
<gene>
    <name evidence="8" type="primary">ORF89687</name>
</gene>
<proteinExistence type="inferred from homology"/>
<comment type="subcellular location">
    <subcellularLocation>
        <location evidence="1">Endomembrane system</location>
    </subcellularLocation>
</comment>
<dbReference type="Pfam" id="PF01217">
    <property type="entry name" value="Clat_adaptor_s"/>
    <property type="match status" value="1"/>
</dbReference>